<gene>
    <name evidence="1" type="ORF">ACFQT0_28865</name>
    <name evidence="2" type="ORF">ACFQT0_29435</name>
</gene>
<evidence type="ECO:0000313" key="2">
    <source>
        <dbReference type="EMBL" id="MFC7671059.1"/>
    </source>
</evidence>
<evidence type="ECO:0000313" key="3">
    <source>
        <dbReference type="Proteomes" id="UP001596513"/>
    </source>
</evidence>
<keyword evidence="3" id="KW-1185">Reference proteome</keyword>
<reference evidence="2" key="3">
    <citation type="submission" date="2024-09" db="EMBL/GenBank/DDBJ databases">
        <authorList>
            <person name="Sun Q."/>
            <person name="Mori K."/>
        </authorList>
    </citation>
    <scope>NUCLEOTIDE SEQUENCE</scope>
    <source>
        <strain evidence="2">JCM 19635</strain>
    </source>
</reference>
<protein>
    <submittedName>
        <fullName evidence="2">Uncharacterized protein</fullName>
    </submittedName>
</protein>
<accession>A0ABW2UDZ0</accession>
<sequence>MAQQRNRACYGAVLLPTPVFATLPSEQVSSEGQVAAMTYRLFEDHASAEEWLGSLP</sequence>
<comment type="caution">
    <text evidence="2">The sequence shown here is derived from an EMBL/GenBank/DDBJ whole genome shotgun (WGS) entry which is preliminary data.</text>
</comment>
<evidence type="ECO:0000313" key="1">
    <source>
        <dbReference type="EMBL" id="MFC7670958.1"/>
    </source>
</evidence>
<organism evidence="2 3">
    <name type="scientific">Hymenobacter humi</name>
    <dbReference type="NCBI Taxonomy" id="1411620"/>
    <lineage>
        <taxon>Bacteria</taxon>
        <taxon>Pseudomonadati</taxon>
        <taxon>Bacteroidota</taxon>
        <taxon>Cytophagia</taxon>
        <taxon>Cytophagales</taxon>
        <taxon>Hymenobacteraceae</taxon>
        <taxon>Hymenobacter</taxon>
    </lineage>
</organism>
<reference evidence="2" key="1">
    <citation type="journal article" date="2014" name="Int. J. Syst. Evol. Microbiol.">
        <title>Complete genome of a new Firmicutes species belonging to the dominant human colonic microbiota ('Ruminococcus bicirculans') reveals two chromosomes and a selective capacity to utilize plant glucans.</title>
        <authorList>
            <consortium name="NISC Comparative Sequencing Program"/>
            <person name="Wegmann U."/>
            <person name="Louis P."/>
            <person name="Goesmann A."/>
            <person name="Henrissat B."/>
            <person name="Duncan S.H."/>
            <person name="Flint H.J."/>
        </authorList>
    </citation>
    <scope>NUCLEOTIDE SEQUENCE</scope>
    <source>
        <strain evidence="2">JCM 19635</strain>
    </source>
</reference>
<dbReference type="Proteomes" id="UP001596513">
    <property type="component" value="Unassembled WGS sequence"/>
</dbReference>
<name>A0ABW2UDZ0_9BACT</name>
<proteinExistence type="predicted"/>
<dbReference type="EMBL" id="JBHTEK010000005">
    <property type="protein sequence ID" value="MFC7670958.1"/>
    <property type="molecule type" value="Genomic_DNA"/>
</dbReference>
<reference evidence="3" key="2">
    <citation type="journal article" date="2019" name="Int. J. Syst. Evol. Microbiol.">
        <title>The Global Catalogue of Microorganisms (GCM) 10K type strain sequencing project: providing services to taxonomists for standard genome sequencing and annotation.</title>
        <authorList>
            <consortium name="The Broad Institute Genomics Platform"/>
            <consortium name="The Broad Institute Genome Sequencing Center for Infectious Disease"/>
            <person name="Wu L."/>
            <person name="Ma J."/>
        </authorList>
    </citation>
    <scope>NUCLEOTIDE SEQUENCE [LARGE SCALE GENOMIC DNA]</scope>
    <source>
        <strain evidence="3">JCM 19635</strain>
    </source>
</reference>
<dbReference type="EMBL" id="JBHTEK010000005">
    <property type="protein sequence ID" value="MFC7671059.1"/>
    <property type="molecule type" value="Genomic_DNA"/>
</dbReference>
<dbReference type="RefSeq" id="WP_380206774.1">
    <property type="nucleotide sequence ID" value="NZ_JBHTEK010000005.1"/>
</dbReference>